<dbReference type="GO" id="GO:0005524">
    <property type="term" value="F:ATP binding"/>
    <property type="evidence" value="ECO:0007669"/>
    <property type="project" value="UniProtKB-UniRule"/>
</dbReference>
<dbReference type="Gene3D" id="1.10.510.10">
    <property type="entry name" value="Transferase(Phosphotransferase) domain 1"/>
    <property type="match status" value="1"/>
</dbReference>
<evidence type="ECO:0000256" key="21">
    <source>
        <dbReference type="ARBA" id="ARBA00023136"/>
    </source>
</evidence>
<evidence type="ECO:0000256" key="19">
    <source>
        <dbReference type="ARBA" id="ARBA00022840"/>
    </source>
</evidence>
<evidence type="ECO:0000256" key="3">
    <source>
        <dbReference type="ARBA" id="ARBA00004162"/>
    </source>
</evidence>
<keyword evidence="10" id="KW-0433">Leucine-rich repeat</keyword>
<evidence type="ECO:0000256" key="14">
    <source>
        <dbReference type="ARBA" id="ARBA00022737"/>
    </source>
</evidence>
<dbReference type="EMBL" id="CM000136">
    <property type="protein sequence ID" value="EAY80121.1"/>
    <property type="molecule type" value="Genomic_DNA"/>
</dbReference>
<dbReference type="PROSITE" id="PS00107">
    <property type="entry name" value="PROTEIN_KINASE_ATP"/>
    <property type="match status" value="1"/>
</dbReference>
<evidence type="ECO:0000256" key="13">
    <source>
        <dbReference type="ARBA" id="ARBA00022729"/>
    </source>
</evidence>
<evidence type="ECO:0000256" key="10">
    <source>
        <dbReference type="ARBA" id="ARBA00022614"/>
    </source>
</evidence>
<dbReference type="FunFam" id="3.80.10.10:FF:000095">
    <property type="entry name" value="LRR receptor-like serine/threonine-protein kinase GSO1"/>
    <property type="match status" value="1"/>
</dbReference>
<feature type="chain" id="PRO_5002651288" description="Receptor kinase-like protein Xa21" evidence="31">
    <location>
        <begin position="25"/>
        <end position="815"/>
    </location>
</feature>
<evidence type="ECO:0000256" key="7">
    <source>
        <dbReference type="ARBA" id="ARBA00022475"/>
    </source>
</evidence>
<comment type="function">
    <text evidence="26">Receptor kinase that detects X.oryzae pv. oryzae protein Ax21 to promote innate immunity. Following X.oryzae pv. oryzae protein Ax21 detection, undergoes cleavage, releasing the processed protein kinase Xa21 chain.</text>
</comment>
<dbReference type="PROSITE" id="PS00108">
    <property type="entry name" value="PROTEIN_KINASE_ST"/>
    <property type="match status" value="1"/>
</dbReference>
<dbReference type="FunFam" id="1.10.510.10:FF:000358">
    <property type="entry name" value="Putative leucine-rich repeat receptor-like serine/threonine-protein kinase"/>
    <property type="match status" value="1"/>
</dbReference>
<evidence type="ECO:0000256" key="18">
    <source>
        <dbReference type="ARBA" id="ARBA00022824"/>
    </source>
</evidence>
<dbReference type="Pfam" id="PF08263">
    <property type="entry name" value="LRRNT_2"/>
    <property type="match status" value="1"/>
</dbReference>
<evidence type="ECO:0000256" key="30">
    <source>
        <dbReference type="SAM" id="Phobius"/>
    </source>
</evidence>
<keyword evidence="12 30" id="KW-0812">Transmembrane</keyword>
<reference evidence="33 34" key="1">
    <citation type="journal article" date="2005" name="PLoS Biol.">
        <title>The genomes of Oryza sativa: a history of duplications.</title>
        <authorList>
            <person name="Yu J."/>
            <person name="Wang J."/>
            <person name="Lin W."/>
            <person name="Li S."/>
            <person name="Li H."/>
            <person name="Zhou J."/>
            <person name="Ni P."/>
            <person name="Dong W."/>
            <person name="Hu S."/>
            <person name="Zeng C."/>
            <person name="Zhang J."/>
            <person name="Zhang Y."/>
            <person name="Li R."/>
            <person name="Xu Z."/>
            <person name="Li S."/>
            <person name="Li X."/>
            <person name="Zheng H."/>
            <person name="Cong L."/>
            <person name="Lin L."/>
            <person name="Yin J."/>
            <person name="Geng J."/>
            <person name="Li G."/>
            <person name="Shi J."/>
            <person name="Liu J."/>
            <person name="Lv H."/>
            <person name="Li J."/>
            <person name="Wang J."/>
            <person name="Deng Y."/>
            <person name="Ran L."/>
            <person name="Shi X."/>
            <person name="Wang X."/>
            <person name="Wu Q."/>
            <person name="Li C."/>
            <person name="Ren X."/>
            <person name="Wang J."/>
            <person name="Wang X."/>
            <person name="Li D."/>
            <person name="Liu D."/>
            <person name="Zhang X."/>
            <person name="Ji Z."/>
            <person name="Zhao W."/>
            <person name="Sun Y."/>
            <person name="Zhang Z."/>
            <person name="Bao J."/>
            <person name="Han Y."/>
            <person name="Dong L."/>
            <person name="Ji J."/>
            <person name="Chen P."/>
            <person name="Wu S."/>
            <person name="Liu J."/>
            <person name="Xiao Y."/>
            <person name="Bu D."/>
            <person name="Tan J."/>
            <person name="Yang L."/>
            <person name="Ye C."/>
            <person name="Zhang J."/>
            <person name="Xu J."/>
            <person name="Zhou Y."/>
            <person name="Yu Y."/>
            <person name="Zhang B."/>
            <person name="Zhuang S."/>
            <person name="Wei H."/>
            <person name="Liu B."/>
            <person name="Lei M."/>
            <person name="Yu H."/>
            <person name="Li Y."/>
            <person name="Xu H."/>
            <person name="Wei S."/>
            <person name="He X."/>
            <person name="Fang L."/>
            <person name="Zhang Z."/>
            <person name="Zhang Y."/>
            <person name="Huang X."/>
            <person name="Su Z."/>
            <person name="Tong W."/>
            <person name="Li J."/>
            <person name="Tong Z."/>
            <person name="Li S."/>
            <person name="Ye J."/>
            <person name="Wang L."/>
            <person name="Fang L."/>
            <person name="Lei T."/>
            <person name="Chen C."/>
            <person name="Chen H."/>
            <person name="Xu Z."/>
            <person name="Li H."/>
            <person name="Huang H."/>
            <person name="Zhang F."/>
            <person name="Xu H."/>
            <person name="Li N."/>
            <person name="Zhao C."/>
            <person name="Li S."/>
            <person name="Dong L."/>
            <person name="Huang Y."/>
            <person name="Li L."/>
            <person name="Xi Y."/>
            <person name="Qi Q."/>
            <person name="Li W."/>
            <person name="Zhang B."/>
            <person name="Hu W."/>
            <person name="Zhang Y."/>
            <person name="Tian X."/>
            <person name="Jiao Y."/>
            <person name="Liang X."/>
            <person name="Jin J."/>
            <person name="Gao L."/>
            <person name="Zheng W."/>
            <person name="Hao B."/>
            <person name="Liu S."/>
            <person name="Wang W."/>
            <person name="Yuan L."/>
            <person name="Cao M."/>
            <person name="McDermott J."/>
            <person name="Samudrala R."/>
            <person name="Wang J."/>
            <person name="Wong G.K."/>
            <person name="Yang H."/>
        </authorList>
    </citation>
    <scope>NUCLEOTIDE SEQUENCE [LARGE SCALE GENOMIC DNA]</scope>
    <source>
        <strain evidence="34">cv. 93-11</strain>
    </source>
</reference>
<evidence type="ECO:0000259" key="32">
    <source>
        <dbReference type="PROSITE" id="PS50011"/>
    </source>
</evidence>
<feature type="transmembrane region" description="Helical" evidence="30">
    <location>
        <begin position="440"/>
        <end position="460"/>
    </location>
</feature>
<keyword evidence="34" id="KW-1185">Reference proteome</keyword>
<dbReference type="FunFam" id="3.80.10.10:FF:000041">
    <property type="entry name" value="LRR receptor-like serine/threonine-protein kinase ERECTA"/>
    <property type="match status" value="1"/>
</dbReference>
<evidence type="ECO:0000313" key="33">
    <source>
        <dbReference type="EMBL" id="EAY80121.1"/>
    </source>
</evidence>
<dbReference type="InterPro" id="IPR001245">
    <property type="entry name" value="Ser-Thr/Tyr_kinase_cat_dom"/>
</dbReference>
<keyword evidence="15 29" id="KW-0547">Nucleotide-binding</keyword>
<feature type="signal peptide" evidence="31">
    <location>
        <begin position="1"/>
        <end position="24"/>
    </location>
</feature>
<feature type="domain" description="Protein kinase" evidence="32">
    <location>
        <begin position="493"/>
        <end position="812"/>
    </location>
</feature>
<dbReference type="PANTHER" id="PTHR27008">
    <property type="entry name" value="OS04G0122200 PROTEIN"/>
    <property type="match status" value="1"/>
</dbReference>
<evidence type="ECO:0000256" key="29">
    <source>
        <dbReference type="PROSITE-ProRule" id="PRU10141"/>
    </source>
</evidence>
<evidence type="ECO:0000256" key="24">
    <source>
        <dbReference type="ARBA" id="ARBA00047899"/>
    </source>
</evidence>
<evidence type="ECO:0000256" key="2">
    <source>
        <dbReference type="ARBA" id="ARBA00001946"/>
    </source>
</evidence>
<dbReference type="Pfam" id="PF07714">
    <property type="entry name" value="PK_Tyr_Ser-Thr"/>
    <property type="match status" value="1"/>
</dbReference>
<comment type="subcellular location">
    <subcellularLocation>
        <location evidence="3">Cell membrane</location>
        <topology evidence="3">Single-pass membrane protein</topology>
    </subcellularLocation>
    <subcellularLocation>
        <location evidence="4">Endoplasmic reticulum membrane</location>
        <topology evidence="4">Single-pass membrane protein</topology>
    </subcellularLocation>
</comment>
<evidence type="ECO:0000256" key="23">
    <source>
        <dbReference type="ARBA" id="ARBA00023180"/>
    </source>
</evidence>
<evidence type="ECO:0000256" key="27">
    <source>
        <dbReference type="ARBA" id="ARBA00056628"/>
    </source>
</evidence>
<dbReference type="GO" id="GO:0006952">
    <property type="term" value="P:defense response"/>
    <property type="evidence" value="ECO:0007669"/>
    <property type="project" value="UniProtKB-KW"/>
</dbReference>
<evidence type="ECO:0000256" key="9">
    <source>
        <dbReference type="ARBA" id="ARBA00022553"/>
    </source>
</evidence>
<keyword evidence="11" id="KW-0808">Transferase</keyword>
<keyword evidence="18" id="KW-0256">Endoplasmic reticulum</keyword>
<dbReference type="Gene3D" id="3.80.10.10">
    <property type="entry name" value="Ribonuclease Inhibitor"/>
    <property type="match status" value="2"/>
</dbReference>
<dbReference type="InterPro" id="IPR000719">
    <property type="entry name" value="Prot_kinase_dom"/>
</dbReference>
<dbReference type="InterPro" id="IPR017441">
    <property type="entry name" value="Protein_kinase_ATP_BS"/>
</dbReference>
<dbReference type="FunFam" id="3.30.200.20:FF:000432">
    <property type="entry name" value="LRR receptor-like serine/threonine-protein kinase EFR"/>
    <property type="match status" value="1"/>
</dbReference>
<keyword evidence="7" id="KW-1003">Cell membrane</keyword>
<dbReference type="HOGENOM" id="CLU_000288_22_0_1"/>
<evidence type="ECO:0000256" key="5">
    <source>
        <dbReference type="ARBA" id="ARBA00008684"/>
    </source>
</evidence>
<dbReference type="InterPro" id="IPR001611">
    <property type="entry name" value="Leu-rich_rpt"/>
</dbReference>
<evidence type="ECO:0000256" key="16">
    <source>
        <dbReference type="ARBA" id="ARBA00022777"/>
    </source>
</evidence>
<evidence type="ECO:0000256" key="15">
    <source>
        <dbReference type="ARBA" id="ARBA00022741"/>
    </source>
</evidence>
<keyword evidence="19 29" id="KW-0067">ATP-binding</keyword>
<dbReference type="STRING" id="39946.A2ZBY7"/>
<keyword evidence="20 30" id="KW-1133">Transmembrane helix</keyword>
<evidence type="ECO:0000256" key="22">
    <source>
        <dbReference type="ARBA" id="ARBA00023170"/>
    </source>
</evidence>
<dbReference type="Gramene" id="BGIOSGA034898-TA">
    <property type="protein sequence ID" value="BGIOSGA034898-PA"/>
    <property type="gene ID" value="BGIOSGA034898"/>
</dbReference>
<keyword evidence="22" id="KW-0675">Receptor</keyword>
<evidence type="ECO:0000256" key="6">
    <source>
        <dbReference type="ARBA" id="ARBA00012513"/>
    </source>
</evidence>
<dbReference type="AlphaFoldDB" id="A2ZBY7"/>
<name>A2ZBY7_ORYSI</name>
<gene>
    <name evidence="33" type="ORF">OsI_35293</name>
</gene>
<comment type="function">
    <text evidence="27">The processed protein kinase Xa21 chain released by protein cleavage after X.oryzae pv. oryzae protein Ax21 detection translocates into the nucleus where it can bind and regulate WRKY62, a transcription factor. Confers resistance to the bacterial pathogen X.oryzae pv. oryzae (Xoo).</text>
</comment>
<evidence type="ECO:0000256" key="28">
    <source>
        <dbReference type="ARBA" id="ARBA00072040"/>
    </source>
</evidence>
<evidence type="ECO:0000256" key="11">
    <source>
        <dbReference type="ARBA" id="ARBA00022679"/>
    </source>
</evidence>
<sequence>MKIAATGQFLLVLMACSVIQIVCQSLHGNETDRLSLLDFKNAIILDPHQALVSWNDSNQVCSWEGVFCRVKAPNHVVALNLTNRDLVGTISPSLGNLTFLKHLNLTGNAFTGQIPASLAHLHRLQTLSLASNTLQGRIPNLANYSDLMVLDLYRNNLAGKFPADLPHSLEKLRLSFNNIMGTIPASLANITTLKYFACVNTSIEGNIPDEFSKLSALKILYLGINKLSGSFPEAVLNISVLTGLSLAFNDLRGEALQILGFSNNHLHGIVPEEIFRIPTILSIDLSFNNIWGPLPAYIGNAKRLTYLTLSSNNISGDIPNTLGDCESLQEIQFGQNFFSGGIPTSLSKILSLSLLNLSYNNLTGPIPDSLSNLKYLGQLDLSFNHLNGEVPTKGIFKNATAVQIGGNQGLCGGVLELHLPACSIAPLSSRKHGKSLTIKIVIPMAILVSLFLVVLVLLLLRGKQKGHSISLPLSDTDFPKVSYNDLSRATERFSVSNLIGKGRFSCVYQGKLFQCNDVVAVKVFSLETRGAQKSFIAECNALRNVRHRNLVPILTACSSIDSKGNDFKALVYKFMPGGDLHKLLYSNGGDGDAPHQNHITLAQRINIMVDVSDALEYLHHSNQGTIVHCDLKPSNILLDDNMVAHVGDFGLARFKFDSTTSSLSYSNSTSSLVIKGTIGYIAPECSDGGQVSTASDVYSFGVVLLEIFIRRRPTDDMFMDGLSIAKYTAINFPDRILEIVDPKLQQELIPCSTDKEDLDPCQENPIAVEEKGLHCLRSMLNIGLCCTKPTPGKRISMQEVAAKLHRIKDAYLREY</sequence>
<keyword evidence="9" id="KW-0597">Phosphoprotein</keyword>
<keyword evidence="17" id="KW-0611">Plant defense</keyword>
<accession>A2ZBY7</accession>
<dbReference type="InterPro" id="IPR011009">
    <property type="entry name" value="Kinase-like_dom_sf"/>
</dbReference>
<comment type="catalytic activity">
    <reaction evidence="24">
        <text>L-threonyl-[protein] + ATP = O-phospho-L-threonyl-[protein] + ADP + H(+)</text>
        <dbReference type="Rhea" id="RHEA:46608"/>
        <dbReference type="Rhea" id="RHEA-COMP:11060"/>
        <dbReference type="Rhea" id="RHEA-COMP:11605"/>
        <dbReference type="ChEBI" id="CHEBI:15378"/>
        <dbReference type="ChEBI" id="CHEBI:30013"/>
        <dbReference type="ChEBI" id="CHEBI:30616"/>
        <dbReference type="ChEBI" id="CHEBI:61977"/>
        <dbReference type="ChEBI" id="CHEBI:456216"/>
        <dbReference type="EC" id="2.7.11.1"/>
    </reaction>
</comment>
<keyword evidence="14" id="KW-0677">Repeat</keyword>
<dbReference type="PANTHER" id="PTHR27008:SF537">
    <property type="entry name" value="OS11G0173432 PROTEIN"/>
    <property type="match status" value="1"/>
</dbReference>
<dbReference type="InterPro" id="IPR032675">
    <property type="entry name" value="LRR_dom_sf"/>
</dbReference>
<feature type="binding site" evidence="29">
    <location>
        <position position="522"/>
    </location>
    <ligand>
        <name>ATP</name>
        <dbReference type="ChEBI" id="CHEBI:30616"/>
    </ligand>
</feature>
<dbReference type="EC" id="2.7.11.1" evidence="6"/>
<keyword evidence="23" id="KW-0325">Glycoprotein</keyword>
<dbReference type="OMA" id="FTCMNNN"/>
<dbReference type="SMART" id="SM00220">
    <property type="entry name" value="S_TKc"/>
    <property type="match status" value="1"/>
</dbReference>
<comment type="cofactor">
    <cofactor evidence="2">
        <name>Mg(2+)</name>
        <dbReference type="ChEBI" id="CHEBI:18420"/>
    </cofactor>
</comment>
<evidence type="ECO:0000256" key="17">
    <source>
        <dbReference type="ARBA" id="ARBA00022821"/>
    </source>
</evidence>
<keyword evidence="13 31" id="KW-0732">Signal</keyword>
<comment type="cofactor">
    <cofactor evidence="1">
        <name>Mn(2+)</name>
        <dbReference type="ChEBI" id="CHEBI:29035"/>
    </cofactor>
</comment>
<organism evidence="33 34">
    <name type="scientific">Oryza sativa subsp. indica</name>
    <name type="common">Rice</name>
    <dbReference type="NCBI Taxonomy" id="39946"/>
    <lineage>
        <taxon>Eukaryota</taxon>
        <taxon>Viridiplantae</taxon>
        <taxon>Streptophyta</taxon>
        <taxon>Embryophyta</taxon>
        <taxon>Tracheophyta</taxon>
        <taxon>Spermatophyta</taxon>
        <taxon>Magnoliopsida</taxon>
        <taxon>Liliopsida</taxon>
        <taxon>Poales</taxon>
        <taxon>Poaceae</taxon>
        <taxon>BOP clade</taxon>
        <taxon>Oryzoideae</taxon>
        <taxon>Oryzeae</taxon>
        <taxon>Oryzinae</taxon>
        <taxon>Oryza</taxon>
        <taxon>Oryza sativa</taxon>
    </lineage>
</organism>
<dbReference type="GO" id="GO:0004674">
    <property type="term" value="F:protein serine/threonine kinase activity"/>
    <property type="evidence" value="ECO:0007669"/>
    <property type="project" value="UniProtKB-KW"/>
</dbReference>
<evidence type="ECO:0000256" key="12">
    <source>
        <dbReference type="ARBA" id="ARBA00022692"/>
    </source>
</evidence>
<comment type="catalytic activity">
    <reaction evidence="25">
        <text>L-seryl-[protein] + ATP = O-phospho-L-seryl-[protein] + ADP + H(+)</text>
        <dbReference type="Rhea" id="RHEA:17989"/>
        <dbReference type="Rhea" id="RHEA-COMP:9863"/>
        <dbReference type="Rhea" id="RHEA-COMP:11604"/>
        <dbReference type="ChEBI" id="CHEBI:15378"/>
        <dbReference type="ChEBI" id="CHEBI:29999"/>
        <dbReference type="ChEBI" id="CHEBI:30616"/>
        <dbReference type="ChEBI" id="CHEBI:83421"/>
        <dbReference type="ChEBI" id="CHEBI:456216"/>
        <dbReference type="EC" id="2.7.11.1"/>
    </reaction>
</comment>
<keyword evidence="16" id="KW-0418">Kinase</keyword>
<evidence type="ECO:0000256" key="20">
    <source>
        <dbReference type="ARBA" id="ARBA00022989"/>
    </source>
</evidence>
<evidence type="ECO:0000256" key="8">
    <source>
        <dbReference type="ARBA" id="ARBA00022527"/>
    </source>
</evidence>
<dbReference type="PROSITE" id="PS51257">
    <property type="entry name" value="PROKAR_LIPOPROTEIN"/>
    <property type="match status" value="1"/>
</dbReference>
<dbReference type="SUPFAM" id="SSF52058">
    <property type="entry name" value="L domain-like"/>
    <property type="match status" value="1"/>
</dbReference>
<dbReference type="InterPro" id="IPR013210">
    <property type="entry name" value="LRR_N_plant-typ"/>
</dbReference>
<dbReference type="GO" id="GO:0005886">
    <property type="term" value="C:plasma membrane"/>
    <property type="evidence" value="ECO:0007669"/>
    <property type="project" value="UniProtKB-SubCell"/>
</dbReference>
<dbReference type="InterPro" id="IPR051809">
    <property type="entry name" value="Plant_receptor-like_S/T_kinase"/>
</dbReference>
<dbReference type="FunFam" id="3.80.10.10:FF:000565">
    <property type="entry name" value="Leucine-rich repeat receptor-like kinase protein FLORAL ORGAN NUMBER1"/>
    <property type="match status" value="1"/>
</dbReference>
<dbReference type="InterPro" id="IPR008271">
    <property type="entry name" value="Ser/Thr_kinase_AS"/>
</dbReference>
<keyword evidence="8" id="KW-0723">Serine/threonine-protein kinase</keyword>
<evidence type="ECO:0000256" key="26">
    <source>
        <dbReference type="ARBA" id="ARBA00054320"/>
    </source>
</evidence>
<keyword evidence="21 30" id="KW-0472">Membrane</keyword>
<evidence type="ECO:0000256" key="4">
    <source>
        <dbReference type="ARBA" id="ARBA00004389"/>
    </source>
</evidence>
<dbReference type="SUPFAM" id="SSF56112">
    <property type="entry name" value="Protein kinase-like (PK-like)"/>
    <property type="match status" value="1"/>
</dbReference>
<dbReference type="Pfam" id="PF00560">
    <property type="entry name" value="LRR_1"/>
    <property type="match status" value="4"/>
</dbReference>
<evidence type="ECO:0000256" key="25">
    <source>
        <dbReference type="ARBA" id="ARBA00048679"/>
    </source>
</evidence>
<evidence type="ECO:0000256" key="31">
    <source>
        <dbReference type="SAM" id="SignalP"/>
    </source>
</evidence>
<comment type="similarity">
    <text evidence="5">Belongs to the protein kinase superfamily. Ser/Thr protein kinase family.</text>
</comment>
<evidence type="ECO:0000256" key="1">
    <source>
        <dbReference type="ARBA" id="ARBA00001936"/>
    </source>
</evidence>
<dbReference type="Gene3D" id="3.30.200.20">
    <property type="entry name" value="Phosphorylase Kinase, domain 1"/>
    <property type="match status" value="1"/>
</dbReference>
<evidence type="ECO:0000313" key="34">
    <source>
        <dbReference type="Proteomes" id="UP000007015"/>
    </source>
</evidence>
<dbReference type="PROSITE" id="PS50011">
    <property type="entry name" value="PROTEIN_KINASE_DOM"/>
    <property type="match status" value="1"/>
</dbReference>
<dbReference type="Proteomes" id="UP000007015">
    <property type="component" value="Chromosome 11"/>
</dbReference>
<protein>
    <recommendedName>
        <fullName evidence="28">Receptor kinase-like protein Xa21</fullName>
        <ecNumber evidence="6">2.7.11.1</ecNumber>
    </recommendedName>
</protein>
<proteinExistence type="inferred from homology"/>
<dbReference type="GO" id="GO:0005789">
    <property type="term" value="C:endoplasmic reticulum membrane"/>
    <property type="evidence" value="ECO:0007669"/>
    <property type="project" value="UniProtKB-SubCell"/>
</dbReference>